<dbReference type="GO" id="GO:0004518">
    <property type="term" value="F:nuclease activity"/>
    <property type="evidence" value="ECO:0007669"/>
    <property type="project" value="UniProtKB-KW"/>
</dbReference>
<dbReference type="PANTHER" id="PTHR22930:SF85">
    <property type="entry name" value="GH03217P-RELATED"/>
    <property type="match status" value="1"/>
</dbReference>
<dbReference type="GO" id="GO:0016787">
    <property type="term" value="F:hydrolase activity"/>
    <property type="evidence" value="ECO:0007669"/>
    <property type="project" value="UniProtKB-KW"/>
</dbReference>
<keyword evidence="7" id="KW-0539">Nucleus</keyword>
<comment type="caution">
    <text evidence="9">The sequence shown here is derived from an EMBL/GenBank/DDBJ whole genome shotgun (WGS) entry which is preliminary data.</text>
</comment>
<reference evidence="9" key="1">
    <citation type="submission" date="2021-06" db="EMBL/GenBank/DDBJ databases">
        <authorList>
            <person name="Hodson N. C."/>
            <person name="Mongue J. A."/>
            <person name="Jaron S. K."/>
        </authorList>
    </citation>
    <scope>NUCLEOTIDE SEQUENCE</scope>
</reference>
<accession>A0A8J2L8R6</accession>
<dbReference type="Proteomes" id="UP000708208">
    <property type="component" value="Unassembled WGS sequence"/>
</dbReference>
<comment type="subcellular location">
    <subcellularLocation>
        <location evidence="2">Nucleus</location>
    </subcellularLocation>
</comment>
<keyword evidence="6" id="KW-0378">Hydrolase</keyword>
<proteinExistence type="inferred from homology"/>
<evidence type="ECO:0000256" key="5">
    <source>
        <dbReference type="ARBA" id="ARBA00022723"/>
    </source>
</evidence>
<dbReference type="Pfam" id="PF13359">
    <property type="entry name" value="DDE_Tnp_4"/>
    <property type="match status" value="1"/>
</dbReference>
<evidence type="ECO:0000256" key="1">
    <source>
        <dbReference type="ARBA" id="ARBA00001968"/>
    </source>
</evidence>
<name>A0A8J2L8R6_9HEXA</name>
<evidence type="ECO:0000313" key="10">
    <source>
        <dbReference type="Proteomes" id="UP000708208"/>
    </source>
</evidence>
<evidence type="ECO:0000256" key="7">
    <source>
        <dbReference type="ARBA" id="ARBA00023242"/>
    </source>
</evidence>
<keyword evidence="4" id="KW-0540">Nuclease</keyword>
<sequence>MDFQVVSKKIFWQNQTQLKLLLKQVRMNNELVLRLEEENSEVEETYLKLLELLQIRTRFRTIWKHPSSTDWWNHKVPLFPEKLFIQHFRVNFQTFDFIVAKLGGVVFKEQFPMAFGSIDGSHIPFNPPSRLASDFYNYKGWKSVMLLAIVDARGRAIWVKTGMPGRQSDSGAFKESKLFREISTEEKIPRATKEIEGHHIPLVLLGDSGFSMERWLMKPFTHHTELTPARKIFKYRLSRARRAVENVFGRLKARWRRLYRGIDVLYKNAHKVIIAAVALHNLCEELGVNIILTQQERANDQVLEGRHPQPNPQCNQGNRSGEDLRNILLNIFCNQRQPWDETDEETRM</sequence>
<protein>
    <recommendedName>
        <fullName evidence="8">DDE Tnp4 domain-containing protein</fullName>
    </recommendedName>
</protein>
<dbReference type="EMBL" id="CAJVCH010557259">
    <property type="protein sequence ID" value="CAG7830718.1"/>
    <property type="molecule type" value="Genomic_DNA"/>
</dbReference>
<keyword evidence="10" id="KW-1185">Reference proteome</keyword>
<evidence type="ECO:0000256" key="2">
    <source>
        <dbReference type="ARBA" id="ARBA00004123"/>
    </source>
</evidence>
<comment type="similarity">
    <text evidence="3">Belongs to the HARBI1 family.</text>
</comment>
<gene>
    <name evidence="9" type="ORF">AFUS01_LOCUS40505</name>
</gene>
<evidence type="ECO:0000256" key="6">
    <source>
        <dbReference type="ARBA" id="ARBA00022801"/>
    </source>
</evidence>
<evidence type="ECO:0000259" key="8">
    <source>
        <dbReference type="Pfam" id="PF13359"/>
    </source>
</evidence>
<dbReference type="AlphaFoldDB" id="A0A8J2L8R6"/>
<evidence type="ECO:0000313" key="9">
    <source>
        <dbReference type="EMBL" id="CAG7830718.1"/>
    </source>
</evidence>
<dbReference type="GO" id="GO:0005634">
    <property type="term" value="C:nucleus"/>
    <property type="evidence" value="ECO:0007669"/>
    <property type="project" value="UniProtKB-SubCell"/>
</dbReference>
<dbReference type="InterPro" id="IPR045249">
    <property type="entry name" value="HARBI1-like"/>
</dbReference>
<dbReference type="PANTHER" id="PTHR22930">
    <property type="match status" value="1"/>
</dbReference>
<organism evidence="9 10">
    <name type="scientific">Allacma fusca</name>
    <dbReference type="NCBI Taxonomy" id="39272"/>
    <lineage>
        <taxon>Eukaryota</taxon>
        <taxon>Metazoa</taxon>
        <taxon>Ecdysozoa</taxon>
        <taxon>Arthropoda</taxon>
        <taxon>Hexapoda</taxon>
        <taxon>Collembola</taxon>
        <taxon>Symphypleona</taxon>
        <taxon>Sminthuridae</taxon>
        <taxon>Allacma</taxon>
    </lineage>
</organism>
<comment type="cofactor">
    <cofactor evidence="1">
        <name>a divalent metal cation</name>
        <dbReference type="ChEBI" id="CHEBI:60240"/>
    </cofactor>
</comment>
<evidence type="ECO:0000256" key="3">
    <source>
        <dbReference type="ARBA" id="ARBA00006958"/>
    </source>
</evidence>
<evidence type="ECO:0000256" key="4">
    <source>
        <dbReference type="ARBA" id="ARBA00022722"/>
    </source>
</evidence>
<dbReference type="OrthoDB" id="6627079at2759"/>
<keyword evidence="5" id="KW-0479">Metal-binding</keyword>
<dbReference type="InterPro" id="IPR027806">
    <property type="entry name" value="HARBI1_dom"/>
</dbReference>
<feature type="domain" description="DDE Tnp4" evidence="8">
    <location>
        <begin position="118"/>
        <end position="281"/>
    </location>
</feature>
<dbReference type="GO" id="GO:0046872">
    <property type="term" value="F:metal ion binding"/>
    <property type="evidence" value="ECO:0007669"/>
    <property type="project" value="UniProtKB-KW"/>
</dbReference>